<keyword evidence="2" id="KW-1185">Reference proteome</keyword>
<reference evidence="2" key="1">
    <citation type="submission" date="2015-08" db="EMBL/GenBank/DDBJ databases">
        <authorList>
            <person name="Varghese N."/>
        </authorList>
    </citation>
    <scope>NUCLEOTIDE SEQUENCE [LARGE SCALE GENOMIC DNA]</scope>
    <source>
        <strain evidence="2">JCM 18476</strain>
    </source>
</reference>
<dbReference type="EMBL" id="CYHG01000034">
    <property type="protein sequence ID" value="CUB07077.1"/>
    <property type="molecule type" value="Genomic_DNA"/>
</dbReference>
<protein>
    <submittedName>
        <fullName evidence="1">Uncharacterized protein</fullName>
    </submittedName>
</protein>
<evidence type="ECO:0000313" key="2">
    <source>
        <dbReference type="Proteomes" id="UP000182769"/>
    </source>
</evidence>
<accession>A0A0K6IUV1</accession>
<dbReference type="RefSeq" id="WP_055464882.1">
    <property type="nucleotide sequence ID" value="NZ_CYHG01000034.1"/>
</dbReference>
<evidence type="ECO:0000313" key="1">
    <source>
        <dbReference type="EMBL" id="CUB07077.1"/>
    </source>
</evidence>
<sequence>MNISVFTSSLGSISALRQAFSSLELNTDLVVTIEHVLEQPSNECHLTVFHSTDDENTPFSPTSRKQLLLTGQCSAREIHHALSIAFAEFDYEHQQFSDENYIALEMVPQ</sequence>
<gene>
    <name evidence="1" type="ORF">Ga0061065_1345</name>
</gene>
<dbReference type="AlphaFoldDB" id="A0A0K6IUV1"/>
<dbReference type="Proteomes" id="UP000182769">
    <property type="component" value="Unassembled WGS sequence"/>
</dbReference>
<name>A0A0K6IUV1_9GAMM</name>
<proteinExistence type="predicted"/>
<organism evidence="1 2">
    <name type="scientific">Marinomonas fungiae</name>
    <dbReference type="NCBI Taxonomy" id="1137284"/>
    <lineage>
        <taxon>Bacteria</taxon>
        <taxon>Pseudomonadati</taxon>
        <taxon>Pseudomonadota</taxon>
        <taxon>Gammaproteobacteria</taxon>
        <taxon>Oceanospirillales</taxon>
        <taxon>Oceanospirillaceae</taxon>
        <taxon>Marinomonas</taxon>
    </lineage>
</organism>